<evidence type="ECO:0000256" key="5">
    <source>
        <dbReference type="ARBA" id="ARBA00022553"/>
    </source>
</evidence>
<evidence type="ECO:0000256" key="14">
    <source>
        <dbReference type="ARBA" id="ARBA00064003"/>
    </source>
</evidence>
<evidence type="ECO:0000256" key="1">
    <source>
        <dbReference type="ARBA" id="ARBA00000085"/>
    </source>
</evidence>
<evidence type="ECO:0000313" key="22">
    <source>
        <dbReference type="Proteomes" id="UP000006365"/>
    </source>
</evidence>
<dbReference type="CDD" id="cd06225">
    <property type="entry name" value="HAMP"/>
    <property type="match status" value="1"/>
</dbReference>
<dbReference type="InterPro" id="IPR003594">
    <property type="entry name" value="HATPase_dom"/>
</dbReference>
<evidence type="ECO:0000313" key="21">
    <source>
        <dbReference type="EMBL" id="ADW19026.1"/>
    </source>
</evidence>
<keyword evidence="10" id="KW-0067">ATP-binding</keyword>
<dbReference type="PANTHER" id="PTHR45339:SF1">
    <property type="entry name" value="HYBRID SIGNAL TRANSDUCTION HISTIDINE KINASE J"/>
    <property type="match status" value="1"/>
</dbReference>
<keyword evidence="22" id="KW-1185">Reference proteome</keyword>
<dbReference type="InterPro" id="IPR036097">
    <property type="entry name" value="HisK_dim/P_sf"/>
</dbReference>
<evidence type="ECO:0000256" key="6">
    <source>
        <dbReference type="ARBA" id="ARBA00022679"/>
    </source>
</evidence>
<dbReference type="PROSITE" id="PS50110">
    <property type="entry name" value="RESPONSE_REGULATORY"/>
    <property type="match status" value="2"/>
</dbReference>
<dbReference type="RefSeq" id="WP_015725551.1">
    <property type="nucleotide sequence ID" value="NC_014972.1"/>
</dbReference>
<dbReference type="Pfam" id="PF02518">
    <property type="entry name" value="HATPase_c"/>
    <property type="match status" value="1"/>
</dbReference>
<evidence type="ECO:0000256" key="3">
    <source>
        <dbReference type="ARBA" id="ARBA00012438"/>
    </source>
</evidence>
<dbReference type="Pfam" id="PF17152">
    <property type="entry name" value="CHASE8"/>
    <property type="match status" value="1"/>
</dbReference>
<keyword evidence="5 16" id="KW-0597">Phosphoprotein</keyword>
<feature type="domain" description="HAMP" evidence="20">
    <location>
        <begin position="188"/>
        <end position="241"/>
    </location>
</feature>
<dbReference type="PANTHER" id="PTHR45339">
    <property type="entry name" value="HYBRID SIGNAL TRANSDUCTION HISTIDINE KINASE J"/>
    <property type="match status" value="1"/>
</dbReference>
<dbReference type="GO" id="GO:0005886">
    <property type="term" value="C:plasma membrane"/>
    <property type="evidence" value="ECO:0007669"/>
    <property type="project" value="UniProtKB-SubCell"/>
</dbReference>
<comment type="subunit">
    <text evidence="14">At low DSF concentrations, interacts with RpfF.</text>
</comment>
<keyword evidence="9 21" id="KW-0418">Kinase</keyword>
<keyword evidence="4" id="KW-1003">Cell membrane</keyword>
<feature type="domain" description="Response regulatory" evidence="19">
    <location>
        <begin position="520"/>
        <end position="657"/>
    </location>
</feature>
<dbReference type="InterPro" id="IPR004358">
    <property type="entry name" value="Sig_transdc_His_kin-like_C"/>
</dbReference>
<dbReference type="AlphaFoldDB" id="A0A7U3YP85"/>
<dbReference type="EMBL" id="CP002364">
    <property type="protein sequence ID" value="ADW19026.1"/>
    <property type="molecule type" value="Genomic_DNA"/>
</dbReference>
<keyword evidence="6" id="KW-0808">Transferase</keyword>
<reference evidence="21 22" key="1">
    <citation type="journal article" date="2011" name="Stand. Genomic Sci.">
        <title>Complete genome sequence of Desulfobulbus propionicus type strain (1pr3).</title>
        <authorList>
            <person name="Pagani I."/>
            <person name="Lapidus A."/>
            <person name="Nolan M."/>
            <person name="Lucas S."/>
            <person name="Hammon N."/>
            <person name="Deshpande S."/>
            <person name="Cheng J.F."/>
            <person name="Chertkov O."/>
            <person name="Davenport K."/>
            <person name="Tapia R."/>
            <person name="Han C."/>
            <person name="Goodwin L."/>
            <person name="Pitluck S."/>
            <person name="Liolios K."/>
            <person name="Mavromatis K."/>
            <person name="Ivanova N."/>
            <person name="Mikhailova N."/>
            <person name="Pati A."/>
            <person name="Chen A."/>
            <person name="Palaniappan K."/>
            <person name="Land M."/>
            <person name="Hauser L."/>
            <person name="Chang Y.J."/>
            <person name="Jeffries C.D."/>
            <person name="Detter J.C."/>
            <person name="Brambilla E."/>
            <person name="Kannan K.P."/>
            <person name="Djao O.D."/>
            <person name="Rohde M."/>
            <person name="Pukall R."/>
            <person name="Spring S."/>
            <person name="Goker M."/>
            <person name="Sikorski J."/>
            <person name="Woyke T."/>
            <person name="Bristow J."/>
            <person name="Eisen J.A."/>
            <person name="Markowitz V."/>
            <person name="Hugenholtz P."/>
            <person name="Kyrpides N.C."/>
            <person name="Klenk H.P."/>
        </authorList>
    </citation>
    <scope>NUCLEOTIDE SEQUENCE [LARGE SCALE GENOMIC DNA]</scope>
    <source>
        <strain evidence="22">ATCC 33891 / DSM 2032 / 1pr3</strain>
    </source>
</reference>
<feature type="domain" description="Response regulatory" evidence="19">
    <location>
        <begin position="819"/>
        <end position="939"/>
    </location>
</feature>
<dbReference type="InterPro" id="IPR001789">
    <property type="entry name" value="Sig_transdc_resp-reg_receiver"/>
</dbReference>
<evidence type="ECO:0000256" key="9">
    <source>
        <dbReference type="ARBA" id="ARBA00022777"/>
    </source>
</evidence>
<dbReference type="Pfam" id="PF00672">
    <property type="entry name" value="HAMP"/>
    <property type="match status" value="1"/>
</dbReference>
<dbReference type="SUPFAM" id="SSF55874">
    <property type="entry name" value="ATPase domain of HSP90 chaperone/DNA topoisomerase II/histidine kinase"/>
    <property type="match status" value="1"/>
</dbReference>
<dbReference type="InterPro" id="IPR003660">
    <property type="entry name" value="HAMP_dom"/>
</dbReference>
<dbReference type="SMART" id="SM00387">
    <property type="entry name" value="HATPase_c"/>
    <property type="match status" value="1"/>
</dbReference>
<evidence type="ECO:0000256" key="12">
    <source>
        <dbReference type="ARBA" id="ARBA00023012"/>
    </source>
</evidence>
<proteinExistence type="predicted"/>
<protein>
    <recommendedName>
        <fullName evidence="15">Sensory/regulatory protein RpfC</fullName>
        <ecNumber evidence="3">2.7.13.3</ecNumber>
    </recommendedName>
</protein>
<evidence type="ECO:0000256" key="11">
    <source>
        <dbReference type="ARBA" id="ARBA00022989"/>
    </source>
</evidence>
<dbReference type="SUPFAM" id="SSF52172">
    <property type="entry name" value="CheY-like"/>
    <property type="match status" value="2"/>
</dbReference>
<dbReference type="PROSITE" id="PS50109">
    <property type="entry name" value="HIS_KIN"/>
    <property type="match status" value="1"/>
</dbReference>
<dbReference type="SUPFAM" id="SSF158472">
    <property type="entry name" value="HAMP domain-like"/>
    <property type="match status" value="1"/>
</dbReference>
<dbReference type="InterPro" id="IPR005467">
    <property type="entry name" value="His_kinase_dom"/>
</dbReference>
<dbReference type="SUPFAM" id="SSF47226">
    <property type="entry name" value="Histidine-containing phosphotransfer domain, HPT domain"/>
    <property type="match status" value="1"/>
</dbReference>
<dbReference type="PRINTS" id="PR00344">
    <property type="entry name" value="BCTRLSENSOR"/>
</dbReference>
<keyword evidence="13 17" id="KW-0472">Membrane</keyword>
<feature type="modified residue" description="4-aspartylphosphate" evidence="16">
    <location>
        <position position="873"/>
    </location>
</feature>
<feature type="modified residue" description="4-aspartylphosphate" evidence="16">
    <location>
        <position position="569"/>
    </location>
</feature>
<evidence type="ECO:0000256" key="2">
    <source>
        <dbReference type="ARBA" id="ARBA00004651"/>
    </source>
</evidence>
<evidence type="ECO:0000256" key="8">
    <source>
        <dbReference type="ARBA" id="ARBA00022741"/>
    </source>
</evidence>
<evidence type="ECO:0000259" key="18">
    <source>
        <dbReference type="PROSITE" id="PS50109"/>
    </source>
</evidence>
<dbReference type="CDD" id="cd17546">
    <property type="entry name" value="REC_hyHK_CKI1_RcsC-like"/>
    <property type="match status" value="2"/>
</dbReference>
<evidence type="ECO:0000256" key="4">
    <source>
        <dbReference type="ARBA" id="ARBA00022475"/>
    </source>
</evidence>
<dbReference type="InterPro" id="IPR036641">
    <property type="entry name" value="HPT_dom_sf"/>
</dbReference>
<dbReference type="CDD" id="cd00082">
    <property type="entry name" value="HisKA"/>
    <property type="match status" value="1"/>
</dbReference>
<comment type="catalytic activity">
    <reaction evidence="1">
        <text>ATP + protein L-histidine = ADP + protein N-phospho-L-histidine.</text>
        <dbReference type="EC" id="2.7.13.3"/>
    </reaction>
</comment>
<dbReference type="Gene3D" id="1.10.8.500">
    <property type="entry name" value="HAMP domain in histidine kinase"/>
    <property type="match status" value="1"/>
</dbReference>
<dbReference type="Pfam" id="PF00072">
    <property type="entry name" value="Response_reg"/>
    <property type="match status" value="3"/>
</dbReference>
<evidence type="ECO:0000259" key="19">
    <source>
        <dbReference type="PROSITE" id="PS50110"/>
    </source>
</evidence>
<dbReference type="SMART" id="SM00388">
    <property type="entry name" value="HisKA"/>
    <property type="match status" value="1"/>
</dbReference>
<evidence type="ECO:0000256" key="7">
    <source>
        <dbReference type="ARBA" id="ARBA00022692"/>
    </source>
</evidence>
<name>A0A7U3YP85_DESPD</name>
<dbReference type="Gene3D" id="3.40.50.2300">
    <property type="match status" value="2"/>
</dbReference>
<keyword evidence="12" id="KW-0902">Two-component regulatory system</keyword>
<keyword evidence="11 17" id="KW-1133">Transmembrane helix</keyword>
<organism evidence="21 22">
    <name type="scientific">Desulfobulbus propionicus (strain ATCC 33891 / DSM 2032 / VKM B-1956 / 1pr3)</name>
    <dbReference type="NCBI Taxonomy" id="577650"/>
    <lineage>
        <taxon>Bacteria</taxon>
        <taxon>Pseudomonadati</taxon>
        <taxon>Thermodesulfobacteriota</taxon>
        <taxon>Desulfobulbia</taxon>
        <taxon>Desulfobulbales</taxon>
        <taxon>Desulfobulbaceae</taxon>
        <taxon>Desulfobulbus</taxon>
    </lineage>
</organism>
<dbReference type="Proteomes" id="UP000006365">
    <property type="component" value="Chromosome"/>
</dbReference>
<dbReference type="EC" id="2.7.13.3" evidence="3"/>
<dbReference type="InterPro" id="IPR036890">
    <property type="entry name" value="HATPase_C_sf"/>
</dbReference>
<dbReference type="SMART" id="SM00448">
    <property type="entry name" value="REC"/>
    <property type="match status" value="2"/>
</dbReference>
<evidence type="ECO:0000256" key="16">
    <source>
        <dbReference type="PROSITE-ProRule" id="PRU00169"/>
    </source>
</evidence>
<evidence type="ECO:0000256" key="13">
    <source>
        <dbReference type="ARBA" id="ARBA00023136"/>
    </source>
</evidence>
<comment type="subcellular location">
    <subcellularLocation>
        <location evidence="2">Cell membrane</location>
        <topology evidence="2">Multi-pass membrane protein</topology>
    </subcellularLocation>
</comment>
<dbReference type="Gene3D" id="1.20.120.160">
    <property type="entry name" value="HPT domain"/>
    <property type="match status" value="1"/>
</dbReference>
<dbReference type="Gene3D" id="3.30.565.10">
    <property type="entry name" value="Histidine kinase-like ATPase, C-terminal domain"/>
    <property type="match status" value="1"/>
</dbReference>
<feature type="domain" description="Histidine kinase" evidence="18">
    <location>
        <begin position="274"/>
        <end position="497"/>
    </location>
</feature>
<evidence type="ECO:0000256" key="10">
    <source>
        <dbReference type="ARBA" id="ARBA00022840"/>
    </source>
</evidence>
<dbReference type="InterPro" id="IPR011006">
    <property type="entry name" value="CheY-like_superfamily"/>
</dbReference>
<dbReference type="KEGG" id="dpr:Despr_2893"/>
<dbReference type="GO" id="GO:0000155">
    <property type="term" value="F:phosphorelay sensor kinase activity"/>
    <property type="evidence" value="ECO:0007669"/>
    <property type="project" value="InterPro"/>
</dbReference>
<dbReference type="GO" id="GO:0005524">
    <property type="term" value="F:ATP binding"/>
    <property type="evidence" value="ECO:0007669"/>
    <property type="project" value="UniProtKB-KW"/>
</dbReference>
<dbReference type="SUPFAM" id="SSF47384">
    <property type="entry name" value="Homodimeric domain of signal transducing histidine kinase"/>
    <property type="match status" value="1"/>
</dbReference>
<dbReference type="FunFam" id="3.30.565.10:FF:000010">
    <property type="entry name" value="Sensor histidine kinase RcsC"/>
    <property type="match status" value="1"/>
</dbReference>
<dbReference type="FunFam" id="1.10.287.130:FF:000002">
    <property type="entry name" value="Two-component osmosensing histidine kinase"/>
    <property type="match status" value="1"/>
</dbReference>
<sequence>MKNRFFQLAIRNKLYVIVLLSCTIALVLVMLASFATQWYLVRKQLADEVQTLAMVIAENSSAGIAFEDREALQIILRSLAAKPNIVAGRILNAKGELYAEYARADQAVIPGPPEGIPSGLALGAFRFHGRHAEILQPVTLEQEAIGAVFLMVSLEEINRNLLRLAGLMVVMLLLGLGMAMLFSRRLLQVIIEPISTLSQVMGVISRDQDYTVRSPVRSTDELGLLSTGFNTMIAQIQQRDLYLEEQVEQRTRDLLAAKEAAEAANQAKSLFLANMSHEIRTPMNAIIGMTRLALDNRPEPGQRKLLQTVKDSADSLLGILNDILDFSKIEAGQLLLSKKPFVLGQLMETMISALKVPAAEKGLTLEYSISPDLPAVIIGDDLRLRQIFFNLVGNAIKFTETGGVTVSIEPVSDGPPQQGCLLHCRVRDSGIGIPKEQQERIFNTFEQADGSSVRKYGGTGLGLTISRQLTEMMGGRMWVESEPGVGSTFHFTVCLEQGEEAAMTALPNDRLAARRITGLRLLVVDDNEINRDLARMVLERDHRVLTAEQGLAGLRTLAEAEAVDVVLMDVQMPVMDGLTATRIIRAIEQGQPPPLELTDALHQALDKRLRGAHLPIIAMTAHAMGGDQERCLAAGMDEYVTKPFQPEQLADALMAINGVDAGRWLVPDGDHPPAPAEEPEAQAAPTAPASVELVRSYLHATANFSLEQVERLVQTSRRSVTSLLASCDRSLRDGDFQELGLAAHTLKGTLLQCGLAGWAQRAQSLFAHAKHESEAEAKEVLNELRLALVALVMTEEQPLAARTGENGGSGPHDRRHRGRILAMDDEEVIREVIGGMFHYLGAACDLAASGEEGLELYSQSLANGQPYDLVMTDLQVAEGMGGMDMAQEILARDPTARIVVSSADSQDPVMRRYTEYGFVGRVKKPYSVQSLAALLEEMLGKP</sequence>
<keyword evidence="8" id="KW-0547">Nucleotide-binding</keyword>
<dbReference type="CDD" id="cd16922">
    <property type="entry name" value="HATPase_EvgS-ArcB-TorS-like"/>
    <property type="match status" value="1"/>
</dbReference>
<dbReference type="Gene3D" id="1.10.287.130">
    <property type="match status" value="1"/>
</dbReference>
<accession>A0A7U3YP85</accession>
<evidence type="ECO:0000256" key="15">
    <source>
        <dbReference type="ARBA" id="ARBA00068150"/>
    </source>
</evidence>
<dbReference type="PROSITE" id="PS50885">
    <property type="entry name" value="HAMP"/>
    <property type="match status" value="1"/>
</dbReference>
<feature type="transmembrane region" description="Helical" evidence="17">
    <location>
        <begin position="14"/>
        <end position="35"/>
    </location>
</feature>
<dbReference type="InterPro" id="IPR033417">
    <property type="entry name" value="CHASE8"/>
</dbReference>
<dbReference type="InterPro" id="IPR003661">
    <property type="entry name" value="HisK_dim/P_dom"/>
</dbReference>
<feature type="transmembrane region" description="Helical" evidence="17">
    <location>
        <begin position="161"/>
        <end position="182"/>
    </location>
</feature>
<dbReference type="SMART" id="SM00304">
    <property type="entry name" value="HAMP"/>
    <property type="match status" value="1"/>
</dbReference>
<dbReference type="Pfam" id="PF00512">
    <property type="entry name" value="HisKA"/>
    <property type="match status" value="1"/>
</dbReference>
<evidence type="ECO:0000259" key="20">
    <source>
        <dbReference type="PROSITE" id="PS50885"/>
    </source>
</evidence>
<gene>
    <name evidence="21" type="ordered locus">Despr_2893</name>
</gene>
<keyword evidence="7 17" id="KW-0812">Transmembrane</keyword>
<evidence type="ECO:0000256" key="17">
    <source>
        <dbReference type="SAM" id="Phobius"/>
    </source>
</evidence>